<evidence type="ECO:0000313" key="4">
    <source>
        <dbReference type="Proteomes" id="UP000054630"/>
    </source>
</evidence>
<feature type="region of interest" description="Disordered" evidence="1">
    <location>
        <begin position="110"/>
        <end position="144"/>
    </location>
</feature>
<comment type="caution">
    <text evidence="3">The sequence shown here is derived from an EMBL/GenBank/DDBJ whole genome shotgun (WGS) entry which is preliminary data.</text>
</comment>
<sequence length="144" mass="16233">MHVHVTDDYDGLKSALFEVFGVRTGSERFSAEFFRRKQQRGESVRVYAGHSRWLFLKAFTVLSGTAAKILLQPFKAALSANAVKTAVLRSRTDSFTDAIEVTVREDAFGEGSPRSRRASLRSKQTLTRNTCSQRTTSQRQQLPF</sequence>
<name>A0A0V0REG7_9BILA</name>
<protein>
    <submittedName>
        <fullName evidence="3">Uncharacterized protein</fullName>
    </submittedName>
</protein>
<dbReference type="EMBL" id="JYDL01000296">
    <property type="protein sequence ID" value="KRX12676.1"/>
    <property type="molecule type" value="Genomic_DNA"/>
</dbReference>
<feature type="compositionally biased region" description="Low complexity" evidence="1">
    <location>
        <begin position="132"/>
        <end position="144"/>
    </location>
</feature>
<evidence type="ECO:0000313" key="3">
    <source>
        <dbReference type="EMBL" id="KRX12682.1"/>
    </source>
</evidence>
<evidence type="ECO:0000313" key="2">
    <source>
        <dbReference type="EMBL" id="KRX12676.1"/>
    </source>
</evidence>
<dbReference type="AlphaFoldDB" id="A0A0V0REG7"/>
<evidence type="ECO:0000256" key="1">
    <source>
        <dbReference type="SAM" id="MobiDB-lite"/>
    </source>
</evidence>
<feature type="compositionally biased region" description="Polar residues" evidence="1">
    <location>
        <begin position="121"/>
        <end position="131"/>
    </location>
</feature>
<dbReference type="STRING" id="6336.A0A0V0REG7"/>
<gene>
    <name evidence="2" type="ORF">T07_11548</name>
    <name evidence="3" type="ORF">T07_1968</name>
</gene>
<dbReference type="Proteomes" id="UP000054630">
    <property type="component" value="Unassembled WGS sequence"/>
</dbReference>
<accession>A0A0V0REG7</accession>
<keyword evidence="4" id="KW-1185">Reference proteome</keyword>
<reference evidence="3 4" key="1">
    <citation type="submission" date="2015-01" db="EMBL/GenBank/DDBJ databases">
        <title>Evolution of Trichinella species and genotypes.</title>
        <authorList>
            <person name="Korhonen P.K."/>
            <person name="Edoardo P."/>
            <person name="Giuseppe L.R."/>
            <person name="Gasser R.B."/>
        </authorList>
    </citation>
    <scope>NUCLEOTIDE SEQUENCE [LARGE SCALE GENOMIC DNA]</scope>
    <source>
        <strain evidence="3">ISS37</strain>
    </source>
</reference>
<proteinExistence type="predicted"/>
<organism evidence="3 4">
    <name type="scientific">Trichinella nelsoni</name>
    <dbReference type="NCBI Taxonomy" id="6336"/>
    <lineage>
        <taxon>Eukaryota</taxon>
        <taxon>Metazoa</taxon>
        <taxon>Ecdysozoa</taxon>
        <taxon>Nematoda</taxon>
        <taxon>Enoplea</taxon>
        <taxon>Dorylaimia</taxon>
        <taxon>Trichinellida</taxon>
        <taxon>Trichinellidae</taxon>
        <taxon>Trichinella</taxon>
    </lineage>
</organism>
<dbReference type="EMBL" id="JYDL01000294">
    <property type="protein sequence ID" value="KRX12682.1"/>
    <property type="molecule type" value="Genomic_DNA"/>
</dbReference>